<name>A0ABW7SVA0_9ACTN</name>
<dbReference type="InterPro" id="IPR000212">
    <property type="entry name" value="DNA_helicase_UvrD/REP"/>
</dbReference>
<evidence type="ECO:0000256" key="5">
    <source>
        <dbReference type="PROSITE-ProRule" id="PRU00560"/>
    </source>
</evidence>
<sequence length="681" mass="73668">MDDRVDREFAREQAHLAATRAALARMRDTARHRVATGADVAGDRWTAETLGRMLRTHAKELAEEPDAPPYFGRLRFGVAAEAGEHAGQRYHLGRRHITDEAGHPLVIDWRAPVSRTFYRATARDHLGVAVRRRYGWSSAPPAPARLTGFEDEHLDRGEELGGGSRLVAAEIERPRIGPMRDIVATIQPEQDELVRADLDTSVCVQGAPGTGKTAVGLHRAAWLLYTHRRQLGRTGVLVIGPNPAFLRYVSAVLPALGEVDVDQRTLEDLLARHPIAATVVDDDAAAAVKHDIRMAGVLDRALYGRLRVTAEALTVPDGPYRWRLPAGAVAGLVAEIRRESPPYGIGRERLRSRVVGLLQRQAERRVELSGVAWARRVGRCAPVRDLLDRAWPAVRPEELLARLLGDPDGLAEAADGTLTADEQNAVRWTRPRGARTARWSAADLVLLDEVAGLIEHPPGYGHVIVDEAQDLSPMQCRALARRSVHGSLTVLGDLAQGTTPWAARSWPDQLTHLGRPTARVVPLTAGFRVPGAVLALANRLLGTLGVDVPPTRSVRSDGHLRVHHADDLDTGVLDAVRDALGYAGSVAVIGVDAAVTRLAGPLRAAGVPAAGVDEVDPSARVTLLPVTLAKGLEYDHVVLVEPADIVAAEARGPHRLYVALTRAVSRLDIVHHRPLPAALRG</sequence>
<evidence type="ECO:0000256" key="1">
    <source>
        <dbReference type="ARBA" id="ARBA00022741"/>
    </source>
</evidence>
<evidence type="ECO:0000256" key="3">
    <source>
        <dbReference type="ARBA" id="ARBA00022806"/>
    </source>
</evidence>
<dbReference type="SUPFAM" id="SSF52540">
    <property type="entry name" value="P-loop containing nucleoside triphosphate hydrolases"/>
    <property type="match status" value="1"/>
</dbReference>
<feature type="domain" description="UvrD-like helicase ATP-binding" evidence="6">
    <location>
        <begin position="185"/>
        <end position="530"/>
    </location>
</feature>
<comment type="caution">
    <text evidence="7">The sequence shown here is derived from an EMBL/GenBank/DDBJ whole genome shotgun (WGS) entry which is preliminary data.</text>
</comment>
<protein>
    <submittedName>
        <fullName evidence="7">HelD family protein</fullName>
    </submittedName>
</protein>
<dbReference type="PANTHER" id="PTHR11070">
    <property type="entry name" value="UVRD / RECB / PCRA DNA HELICASE FAMILY MEMBER"/>
    <property type="match status" value="1"/>
</dbReference>
<dbReference type="RefSeq" id="WP_396683594.1">
    <property type="nucleotide sequence ID" value="NZ_JBIRPU010000022.1"/>
</dbReference>
<evidence type="ECO:0000259" key="6">
    <source>
        <dbReference type="PROSITE" id="PS51198"/>
    </source>
</evidence>
<evidence type="ECO:0000313" key="8">
    <source>
        <dbReference type="Proteomes" id="UP001611075"/>
    </source>
</evidence>
<keyword evidence="8" id="KW-1185">Reference proteome</keyword>
<organism evidence="7 8">
    <name type="scientific">Micromonospora rubida</name>
    <dbReference type="NCBI Taxonomy" id="2697657"/>
    <lineage>
        <taxon>Bacteria</taxon>
        <taxon>Bacillati</taxon>
        <taxon>Actinomycetota</taxon>
        <taxon>Actinomycetes</taxon>
        <taxon>Micromonosporales</taxon>
        <taxon>Micromonosporaceae</taxon>
        <taxon>Micromonospora</taxon>
    </lineage>
</organism>
<dbReference type="Proteomes" id="UP001611075">
    <property type="component" value="Unassembled WGS sequence"/>
</dbReference>
<dbReference type="InterPro" id="IPR027417">
    <property type="entry name" value="P-loop_NTPase"/>
</dbReference>
<evidence type="ECO:0000313" key="7">
    <source>
        <dbReference type="EMBL" id="MFI0795938.1"/>
    </source>
</evidence>
<dbReference type="PROSITE" id="PS51198">
    <property type="entry name" value="UVRD_HELICASE_ATP_BIND"/>
    <property type="match status" value="1"/>
</dbReference>
<keyword evidence="3 5" id="KW-0347">Helicase</keyword>
<keyword evidence="4 5" id="KW-0067">ATP-binding</keyword>
<evidence type="ECO:0000256" key="4">
    <source>
        <dbReference type="ARBA" id="ARBA00022840"/>
    </source>
</evidence>
<feature type="binding site" evidence="5">
    <location>
        <begin position="206"/>
        <end position="213"/>
    </location>
    <ligand>
        <name>ATP</name>
        <dbReference type="ChEBI" id="CHEBI:30616"/>
    </ligand>
</feature>
<dbReference type="Gene3D" id="3.40.50.300">
    <property type="entry name" value="P-loop containing nucleotide triphosphate hydrolases"/>
    <property type="match status" value="2"/>
</dbReference>
<keyword evidence="1 5" id="KW-0547">Nucleotide-binding</keyword>
<reference evidence="7 8" key="1">
    <citation type="submission" date="2024-10" db="EMBL/GenBank/DDBJ databases">
        <title>The Natural Products Discovery Center: Release of the First 8490 Sequenced Strains for Exploring Actinobacteria Biosynthetic Diversity.</title>
        <authorList>
            <person name="Kalkreuter E."/>
            <person name="Kautsar S.A."/>
            <person name="Yang D."/>
            <person name="Bader C.D."/>
            <person name="Teijaro C.N."/>
            <person name="Fluegel L."/>
            <person name="Davis C.M."/>
            <person name="Simpson J.R."/>
            <person name="Lauterbach L."/>
            <person name="Steele A.D."/>
            <person name="Gui C."/>
            <person name="Meng S."/>
            <person name="Li G."/>
            <person name="Viehrig K."/>
            <person name="Ye F."/>
            <person name="Su P."/>
            <person name="Kiefer A.F."/>
            <person name="Nichols A."/>
            <person name="Cepeda A.J."/>
            <person name="Yan W."/>
            <person name="Fan B."/>
            <person name="Jiang Y."/>
            <person name="Adhikari A."/>
            <person name="Zheng C.-J."/>
            <person name="Schuster L."/>
            <person name="Cowan T.M."/>
            <person name="Smanski M.J."/>
            <person name="Chevrette M.G."/>
            <person name="De Carvalho L.P.S."/>
            <person name="Shen B."/>
        </authorList>
    </citation>
    <scope>NUCLEOTIDE SEQUENCE [LARGE SCALE GENOMIC DNA]</scope>
    <source>
        <strain evidence="7 8">NPDC021253</strain>
    </source>
</reference>
<dbReference type="InterPro" id="IPR014016">
    <property type="entry name" value="UvrD-like_ATP-bd"/>
</dbReference>
<gene>
    <name evidence="7" type="ORF">ACH4OY_25125</name>
</gene>
<dbReference type="EMBL" id="JBIRPU010000022">
    <property type="protein sequence ID" value="MFI0795938.1"/>
    <property type="molecule type" value="Genomic_DNA"/>
</dbReference>
<dbReference type="PANTHER" id="PTHR11070:SF45">
    <property type="entry name" value="DNA 3'-5' HELICASE"/>
    <property type="match status" value="1"/>
</dbReference>
<evidence type="ECO:0000256" key="2">
    <source>
        <dbReference type="ARBA" id="ARBA00022801"/>
    </source>
</evidence>
<accession>A0ABW7SVA0</accession>
<keyword evidence="2 5" id="KW-0378">Hydrolase</keyword>
<proteinExistence type="predicted"/>